<reference evidence="7 8" key="1">
    <citation type="submission" date="2015-01" db="EMBL/GenBank/DDBJ databases">
        <title>Draft genome sequence of Pedobacter sp. NL19 isolated from sludge of an effluent treatment pond in an abandoned uranium mine.</title>
        <authorList>
            <person name="Santos T."/>
            <person name="Caetano T."/>
            <person name="Covas C."/>
            <person name="Cruz A."/>
            <person name="Mendo S."/>
        </authorList>
    </citation>
    <scope>NUCLEOTIDE SEQUENCE [LARGE SCALE GENOMIC DNA]</scope>
    <source>
        <strain evidence="7 8">NL19</strain>
    </source>
</reference>
<keyword evidence="5 6" id="KW-0472">Membrane</keyword>
<evidence type="ECO:0000256" key="4">
    <source>
        <dbReference type="ARBA" id="ARBA00022989"/>
    </source>
</evidence>
<protein>
    <submittedName>
        <fullName evidence="7">Contig25, whole genome shotgun sequence</fullName>
    </submittedName>
</protein>
<dbReference type="STRING" id="1503925.TH53_06095"/>
<evidence type="ECO:0000256" key="1">
    <source>
        <dbReference type="ARBA" id="ARBA00004651"/>
    </source>
</evidence>
<evidence type="ECO:0000256" key="2">
    <source>
        <dbReference type="ARBA" id="ARBA00022475"/>
    </source>
</evidence>
<sequence>MSEHNLHNTEEHAHDEHAGLSKSKIWQVFFILLGITVVEFIIALVILPKNLIPHTAGNIAYILLTLLKAYYIVAYFMHLKFEKTGLQLSLGLAFIFIIYFITLMLIEGGYLHIHMSFNP</sequence>
<dbReference type="RefSeq" id="WP_041879599.1">
    <property type="nucleotide sequence ID" value="NZ_CP157278.1"/>
</dbReference>
<feature type="transmembrane region" description="Helical" evidence="6">
    <location>
        <begin position="25"/>
        <end position="47"/>
    </location>
</feature>
<evidence type="ECO:0000256" key="5">
    <source>
        <dbReference type="ARBA" id="ARBA00023136"/>
    </source>
</evidence>
<keyword evidence="3 6" id="KW-0812">Transmembrane</keyword>
<dbReference type="Pfam" id="PF03626">
    <property type="entry name" value="COX4_pro"/>
    <property type="match status" value="1"/>
</dbReference>
<dbReference type="GO" id="GO:0005886">
    <property type="term" value="C:plasma membrane"/>
    <property type="evidence" value="ECO:0007669"/>
    <property type="project" value="UniProtKB-SubCell"/>
</dbReference>
<keyword evidence="2" id="KW-1003">Cell membrane</keyword>
<gene>
    <name evidence="7" type="ORF">TH53_06095</name>
</gene>
<feature type="transmembrane region" description="Helical" evidence="6">
    <location>
        <begin position="59"/>
        <end position="78"/>
    </location>
</feature>
<evidence type="ECO:0000313" key="8">
    <source>
        <dbReference type="Proteomes" id="UP000032049"/>
    </source>
</evidence>
<dbReference type="InterPro" id="IPR005171">
    <property type="entry name" value="Cyt_c_oxidase_su4_prok"/>
</dbReference>
<dbReference type="EMBL" id="JXRA01000025">
    <property type="protein sequence ID" value="KIO77999.1"/>
    <property type="molecule type" value="Genomic_DNA"/>
</dbReference>
<organism evidence="7 8">
    <name type="scientific">Pedobacter lusitanus</name>
    <dbReference type="NCBI Taxonomy" id="1503925"/>
    <lineage>
        <taxon>Bacteria</taxon>
        <taxon>Pseudomonadati</taxon>
        <taxon>Bacteroidota</taxon>
        <taxon>Sphingobacteriia</taxon>
        <taxon>Sphingobacteriales</taxon>
        <taxon>Sphingobacteriaceae</taxon>
        <taxon>Pedobacter</taxon>
    </lineage>
</organism>
<dbReference type="OrthoDB" id="981917at2"/>
<feature type="transmembrane region" description="Helical" evidence="6">
    <location>
        <begin position="90"/>
        <end position="113"/>
    </location>
</feature>
<evidence type="ECO:0000256" key="3">
    <source>
        <dbReference type="ARBA" id="ARBA00022692"/>
    </source>
</evidence>
<evidence type="ECO:0000313" key="7">
    <source>
        <dbReference type="EMBL" id="KIO77999.1"/>
    </source>
</evidence>
<accession>A0A0D0FZM1</accession>
<comment type="subcellular location">
    <subcellularLocation>
        <location evidence="1">Cell membrane</location>
        <topology evidence="1">Multi-pass membrane protein</topology>
    </subcellularLocation>
</comment>
<keyword evidence="4 6" id="KW-1133">Transmembrane helix</keyword>
<keyword evidence="8" id="KW-1185">Reference proteome</keyword>
<evidence type="ECO:0000256" key="6">
    <source>
        <dbReference type="SAM" id="Phobius"/>
    </source>
</evidence>
<dbReference type="Proteomes" id="UP000032049">
    <property type="component" value="Unassembled WGS sequence"/>
</dbReference>
<dbReference type="AlphaFoldDB" id="A0A0D0FZM1"/>
<proteinExistence type="predicted"/>
<name>A0A0D0FZM1_9SPHI</name>
<comment type="caution">
    <text evidence="7">The sequence shown here is derived from an EMBL/GenBank/DDBJ whole genome shotgun (WGS) entry which is preliminary data.</text>
</comment>